<evidence type="ECO:0000313" key="2">
    <source>
        <dbReference type="Proteomes" id="UP000250140"/>
    </source>
</evidence>
<keyword evidence="2" id="KW-1185">Reference proteome</keyword>
<sequence length="84" mass="9663">MDSCSARYRQFRPLWHGWRCCQRCKSRPGRSRHAKRLTWTVSSESQVQTPLTSRNQPPRLFRIMDAASTLCLSLSVLATANHCA</sequence>
<proteinExistence type="predicted"/>
<reference evidence="1 2" key="1">
    <citation type="journal article" date="2016" name="Nat. Commun.">
        <title>Ectomycorrhizal ecology is imprinted in the genome of the dominant symbiotic fungus Cenococcum geophilum.</title>
        <authorList>
            <consortium name="DOE Joint Genome Institute"/>
            <person name="Peter M."/>
            <person name="Kohler A."/>
            <person name="Ohm R.A."/>
            <person name="Kuo A."/>
            <person name="Krutzmann J."/>
            <person name="Morin E."/>
            <person name="Arend M."/>
            <person name="Barry K.W."/>
            <person name="Binder M."/>
            <person name="Choi C."/>
            <person name="Clum A."/>
            <person name="Copeland A."/>
            <person name="Grisel N."/>
            <person name="Haridas S."/>
            <person name="Kipfer T."/>
            <person name="LaButti K."/>
            <person name="Lindquist E."/>
            <person name="Lipzen A."/>
            <person name="Maire R."/>
            <person name="Meier B."/>
            <person name="Mihaltcheva S."/>
            <person name="Molinier V."/>
            <person name="Murat C."/>
            <person name="Poggeler S."/>
            <person name="Quandt C.A."/>
            <person name="Sperisen C."/>
            <person name="Tritt A."/>
            <person name="Tisserant E."/>
            <person name="Crous P.W."/>
            <person name="Henrissat B."/>
            <person name="Nehls U."/>
            <person name="Egli S."/>
            <person name="Spatafora J.W."/>
            <person name="Grigoriev I.V."/>
            <person name="Martin F.M."/>
        </authorList>
    </citation>
    <scope>NUCLEOTIDE SEQUENCE [LARGE SCALE GENOMIC DNA]</scope>
    <source>
        <strain evidence="1 2">CBS 207.34</strain>
    </source>
</reference>
<evidence type="ECO:0000313" key="1">
    <source>
        <dbReference type="EMBL" id="OCL11023.1"/>
    </source>
</evidence>
<protein>
    <submittedName>
        <fullName evidence="1">Uncharacterized protein</fullName>
    </submittedName>
</protein>
<accession>A0A8E2F6V3</accession>
<gene>
    <name evidence="1" type="ORF">AOQ84DRAFT_203285</name>
</gene>
<dbReference type="EMBL" id="KV749127">
    <property type="protein sequence ID" value="OCL11023.1"/>
    <property type="molecule type" value="Genomic_DNA"/>
</dbReference>
<organism evidence="1 2">
    <name type="scientific">Glonium stellatum</name>
    <dbReference type="NCBI Taxonomy" id="574774"/>
    <lineage>
        <taxon>Eukaryota</taxon>
        <taxon>Fungi</taxon>
        <taxon>Dikarya</taxon>
        <taxon>Ascomycota</taxon>
        <taxon>Pezizomycotina</taxon>
        <taxon>Dothideomycetes</taxon>
        <taxon>Pleosporomycetidae</taxon>
        <taxon>Gloniales</taxon>
        <taxon>Gloniaceae</taxon>
        <taxon>Glonium</taxon>
    </lineage>
</organism>
<dbReference type="Proteomes" id="UP000250140">
    <property type="component" value="Unassembled WGS sequence"/>
</dbReference>
<name>A0A8E2F6V3_9PEZI</name>
<dbReference type="AlphaFoldDB" id="A0A8E2F6V3"/>